<gene>
    <name evidence="2" type="ORF">BRARA_D01280</name>
</gene>
<reference evidence="2 3" key="1">
    <citation type="submission" date="2018-06" db="EMBL/GenBank/DDBJ databases">
        <title>WGS assembly of Brassica rapa FPsc.</title>
        <authorList>
            <person name="Bowman J."/>
            <person name="Kohchi T."/>
            <person name="Yamato K."/>
            <person name="Jenkins J."/>
            <person name="Shu S."/>
            <person name="Ishizaki K."/>
            <person name="Yamaoka S."/>
            <person name="Nishihama R."/>
            <person name="Nakamura Y."/>
            <person name="Berger F."/>
            <person name="Adam C."/>
            <person name="Aki S."/>
            <person name="Althoff F."/>
            <person name="Araki T."/>
            <person name="Arteaga-Vazquez M."/>
            <person name="Balasubrmanian S."/>
            <person name="Bauer D."/>
            <person name="Boehm C."/>
            <person name="Briginshaw L."/>
            <person name="Caballero-Perez J."/>
            <person name="Catarino B."/>
            <person name="Chen F."/>
            <person name="Chiyoda S."/>
            <person name="Chovatia M."/>
            <person name="Davies K."/>
            <person name="Delmans M."/>
            <person name="Demura T."/>
            <person name="Dierschke T."/>
            <person name="Dolan L."/>
            <person name="Dorantes-Acosta A."/>
            <person name="Eklund D."/>
            <person name="Florent S."/>
            <person name="Flores-Sandoval E."/>
            <person name="Fujiyama A."/>
            <person name="Fukuzawa H."/>
            <person name="Galik B."/>
            <person name="Grimanelli D."/>
            <person name="Grimwood J."/>
            <person name="Grossniklaus U."/>
            <person name="Hamada T."/>
            <person name="Haseloff J."/>
            <person name="Hetherington A."/>
            <person name="Higo A."/>
            <person name="Hirakawa Y."/>
            <person name="Hundley H."/>
            <person name="Ikeda Y."/>
            <person name="Inoue K."/>
            <person name="Inoue S."/>
            <person name="Ishida S."/>
            <person name="Jia Q."/>
            <person name="Kakita M."/>
            <person name="Kanazawa T."/>
            <person name="Kawai Y."/>
            <person name="Kawashima T."/>
            <person name="Kennedy M."/>
            <person name="Kinose K."/>
            <person name="Kinoshita T."/>
            <person name="Kohara Y."/>
            <person name="Koide E."/>
            <person name="Komatsu K."/>
            <person name="Kopischke S."/>
            <person name="Kubo M."/>
            <person name="Kyozuka J."/>
            <person name="Lagercrantz U."/>
            <person name="Lin S."/>
            <person name="Lindquist E."/>
            <person name="Lipzen A."/>
            <person name="Lu C."/>
            <person name="Luna E."/>
            <person name="Martienssen R."/>
            <person name="Minamino N."/>
            <person name="Mizutani M."/>
            <person name="Mizutani M."/>
            <person name="Mochizuki N."/>
            <person name="Monte I."/>
            <person name="Mosher R."/>
            <person name="Nagasaki H."/>
            <person name="Nakagami H."/>
            <person name="Naramoto S."/>
            <person name="Nishitani K."/>
            <person name="Ohtani M."/>
            <person name="Okamoto T."/>
            <person name="Okumura M."/>
            <person name="Phillips J."/>
            <person name="Pollak B."/>
            <person name="Reinders A."/>
            <person name="Roevekamp M."/>
            <person name="Sano R."/>
            <person name="Sawa S."/>
            <person name="Schmid M."/>
            <person name="Shirakawa M."/>
            <person name="Solano R."/>
            <person name="Spunde A."/>
            <person name="Suetsugu N."/>
            <person name="Sugano S."/>
            <person name="Sugiyama A."/>
            <person name="Sun R."/>
            <person name="Suzuki Y."/>
            <person name="Takenaka M."/>
            <person name="Takezawa D."/>
            <person name="Tomogane H."/>
            <person name="Tsuzuki M."/>
            <person name="Ueda T."/>
            <person name="Umeda M."/>
            <person name="Ward J."/>
            <person name="Watanabe Y."/>
            <person name="Yazaki K."/>
            <person name="Yokoyama R."/>
            <person name="Yoshitake Y."/>
            <person name="Yotsui I."/>
            <person name="Zachgo S."/>
            <person name="Schmutz J."/>
        </authorList>
    </citation>
    <scope>NUCLEOTIDE SEQUENCE [LARGE SCALE GENOMIC DNA]</scope>
    <source>
        <strain evidence="3">cv. B-3</strain>
    </source>
</reference>
<evidence type="ECO:0000313" key="3">
    <source>
        <dbReference type="Proteomes" id="UP000264353"/>
    </source>
</evidence>
<evidence type="ECO:0000259" key="1">
    <source>
        <dbReference type="Pfam" id="PF25210"/>
    </source>
</evidence>
<dbReference type="InterPro" id="IPR057499">
    <property type="entry name" value="Kelch_FKB95"/>
</dbReference>
<dbReference type="SMART" id="SM00612">
    <property type="entry name" value="Kelch"/>
    <property type="match status" value="2"/>
</dbReference>
<dbReference type="Proteomes" id="UP000264353">
    <property type="component" value="Chromosome A4"/>
</dbReference>
<dbReference type="PANTHER" id="PTHR24414">
    <property type="entry name" value="F-BOX/KELCH-REPEAT PROTEIN SKIP4"/>
    <property type="match status" value="1"/>
</dbReference>
<dbReference type="PANTHER" id="PTHR24414:SF129">
    <property type="entry name" value="F-BOX_KELCH-REPEAT PROTEIN"/>
    <property type="match status" value="1"/>
</dbReference>
<dbReference type="InterPro" id="IPR015915">
    <property type="entry name" value="Kelch-typ_b-propeller"/>
</dbReference>
<feature type="domain" description="FKB95-like N-terminal Kelch" evidence="1">
    <location>
        <begin position="34"/>
        <end position="307"/>
    </location>
</feature>
<dbReference type="Pfam" id="PF25210">
    <property type="entry name" value="Kelch_FKB95"/>
    <property type="match status" value="1"/>
</dbReference>
<dbReference type="EMBL" id="CM010631">
    <property type="protein sequence ID" value="RID66115.1"/>
    <property type="molecule type" value="Genomic_DNA"/>
</dbReference>
<sequence>MAQIPGGGDANKKPQEEPVLYASIGFPPSESPSWYTLHRDNVSLTLRKIQEPLPSRLLNAVVTIGTEMYVLGGSVGGNATSDVTLIDCRLRTSQPLPSMRRARRHAVAGAIDGKIYVIGGCRKKSYDWVEVLDVKTRSWRVVPGVLPHAHWEGQFVTCAVMDDKIFVLDPSATCLVFDPRVGALVEWDDGVEMRSLWQASSCVVDDMLYTVDPGCSLKHPIVVYDPKAEDRRWRPVYGVDLKKDLPPFDSWYDSKMANHGGKLVVLLGSNPWPCFHHGRQDVWCVEIALERQGDDISGHVESTTLVLTSRKWPSIELSRSVTL</sequence>
<dbReference type="SUPFAM" id="SSF117281">
    <property type="entry name" value="Kelch motif"/>
    <property type="match status" value="1"/>
</dbReference>
<name>A0A397ZL76_BRACM</name>
<organism evidence="2 3">
    <name type="scientific">Brassica campestris</name>
    <name type="common">Field mustard</name>
    <dbReference type="NCBI Taxonomy" id="3711"/>
    <lineage>
        <taxon>Eukaryota</taxon>
        <taxon>Viridiplantae</taxon>
        <taxon>Streptophyta</taxon>
        <taxon>Embryophyta</taxon>
        <taxon>Tracheophyta</taxon>
        <taxon>Spermatophyta</taxon>
        <taxon>Magnoliopsida</taxon>
        <taxon>eudicotyledons</taxon>
        <taxon>Gunneridae</taxon>
        <taxon>Pentapetalae</taxon>
        <taxon>rosids</taxon>
        <taxon>malvids</taxon>
        <taxon>Brassicales</taxon>
        <taxon>Brassicaceae</taxon>
        <taxon>Brassiceae</taxon>
        <taxon>Brassica</taxon>
    </lineage>
</organism>
<proteinExistence type="predicted"/>
<dbReference type="AlphaFoldDB" id="A0A397ZL76"/>
<dbReference type="Gene3D" id="2.120.10.80">
    <property type="entry name" value="Kelch-type beta propeller"/>
    <property type="match status" value="1"/>
</dbReference>
<dbReference type="InterPro" id="IPR006652">
    <property type="entry name" value="Kelch_1"/>
</dbReference>
<evidence type="ECO:0000313" key="2">
    <source>
        <dbReference type="EMBL" id="RID66115.1"/>
    </source>
</evidence>
<accession>A0A397ZL76</accession>
<protein>
    <recommendedName>
        <fullName evidence="1">FKB95-like N-terminal Kelch domain-containing protein</fullName>
    </recommendedName>
</protein>
<dbReference type="InterPro" id="IPR050354">
    <property type="entry name" value="F-box/kelch-repeat_ARATH"/>
</dbReference>